<proteinExistence type="predicted"/>
<name>A0ABQ6B4S3_9BRAD</name>
<sequence>MIVVIRASLFWRQTTWKWNRNCERLSSGRFPHTFADAYKLSTGSVSTVVKGANWTFVVRDRREDQAFICLYRSWGRSAADVADEMAVLRAVEGTPALEVSRPLIDREGQSFSTFELPDGSERLLGV</sequence>
<protein>
    <recommendedName>
        <fullName evidence="3">Aminoglycoside phosphotransferase domain-containing protein</fullName>
    </recommendedName>
</protein>
<comment type="caution">
    <text evidence="1">The sequence shown here is derived from an EMBL/GenBank/DDBJ whole genome shotgun (WGS) entry which is preliminary data.</text>
</comment>
<dbReference type="EMBL" id="BSOW01000015">
    <property type="protein sequence ID" value="GLR87621.1"/>
    <property type="molecule type" value="Genomic_DNA"/>
</dbReference>
<dbReference type="Proteomes" id="UP001156905">
    <property type="component" value="Unassembled WGS sequence"/>
</dbReference>
<evidence type="ECO:0000313" key="1">
    <source>
        <dbReference type="EMBL" id="GLR87621.1"/>
    </source>
</evidence>
<evidence type="ECO:0000313" key="2">
    <source>
        <dbReference type="Proteomes" id="UP001156905"/>
    </source>
</evidence>
<dbReference type="RefSeq" id="WP_284268565.1">
    <property type="nucleotide sequence ID" value="NZ_BSOW01000015.1"/>
</dbReference>
<accession>A0ABQ6B4S3</accession>
<keyword evidence="2" id="KW-1185">Reference proteome</keyword>
<reference evidence="2" key="1">
    <citation type="journal article" date="2019" name="Int. J. Syst. Evol. Microbiol.">
        <title>The Global Catalogue of Microorganisms (GCM) 10K type strain sequencing project: providing services to taxonomists for standard genome sequencing and annotation.</title>
        <authorList>
            <consortium name="The Broad Institute Genomics Platform"/>
            <consortium name="The Broad Institute Genome Sequencing Center for Infectious Disease"/>
            <person name="Wu L."/>
            <person name="Ma J."/>
        </authorList>
    </citation>
    <scope>NUCLEOTIDE SEQUENCE [LARGE SCALE GENOMIC DNA]</scope>
    <source>
        <strain evidence="2">NBRC 102520</strain>
    </source>
</reference>
<organism evidence="1 2">
    <name type="scientific">Bradyrhizobium iriomotense</name>
    <dbReference type="NCBI Taxonomy" id="441950"/>
    <lineage>
        <taxon>Bacteria</taxon>
        <taxon>Pseudomonadati</taxon>
        <taxon>Pseudomonadota</taxon>
        <taxon>Alphaproteobacteria</taxon>
        <taxon>Hyphomicrobiales</taxon>
        <taxon>Nitrobacteraceae</taxon>
        <taxon>Bradyrhizobium</taxon>
    </lineage>
</organism>
<gene>
    <name evidence="1" type="ORF">GCM10007857_43320</name>
</gene>
<evidence type="ECO:0008006" key="3">
    <source>
        <dbReference type="Google" id="ProtNLM"/>
    </source>
</evidence>